<dbReference type="InterPro" id="IPR036390">
    <property type="entry name" value="WH_DNA-bd_sf"/>
</dbReference>
<evidence type="ECO:0000259" key="3">
    <source>
        <dbReference type="Pfam" id="PF08279"/>
    </source>
</evidence>
<reference evidence="4 5" key="1">
    <citation type="submission" date="2016-10" db="EMBL/GenBank/DDBJ databases">
        <authorList>
            <person name="de Groot N.N."/>
        </authorList>
    </citation>
    <scope>NUCLEOTIDE SEQUENCE [LARGE SCALE GENOMIC DNA]</scope>
    <source>
        <strain evidence="4 5">DSM 2784</strain>
    </source>
</reference>
<keyword evidence="1" id="KW-0479">Metal-binding</keyword>
<dbReference type="RefSeq" id="WP_207646437.1">
    <property type="nucleotide sequence ID" value="NZ_FMWL01000006.1"/>
</dbReference>
<keyword evidence="5" id="KW-1185">Reference proteome</keyword>
<keyword evidence="1" id="KW-0533">Nickel</keyword>
<protein>
    <submittedName>
        <fullName evidence="4">Uncharacterized protein</fullName>
    </submittedName>
</protein>
<feature type="binding site" evidence="1">
    <location>
        <position position="84"/>
    </location>
    <ligand>
        <name>Ni(2+)</name>
        <dbReference type="ChEBI" id="CHEBI:49786"/>
    </ligand>
</feature>
<dbReference type="AlphaFoldDB" id="A0A1G5RZ21"/>
<dbReference type="STRING" id="1120920.SAMN03080599_01668"/>
<dbReference type="Pfam" id="PF02829">
    <property type="entry name" value="3H"/>
    <property type="match status" value="1"/>
</dbReference>
<dbReference type="InterPro" id="IPR013196">
    <property type="entry name" value="HTH_11"/>
</dbReference>
<feature type="domain" description="Helix-turn-helix type 11" evidence="3">
    <location>
        <begin position="5"/>
        <end position="57"/>
    </location>
</feature>
<dbReference type="PANTHER" id="PTHR40068:SF1">
    <property type="entry name" value="TRANSCRIPTION REPRESSOR NIAR-RELATED"/>
    <property type="match status" value="1"/>
</dbReference>
<dbReference type="SUPFAM" id="SSF75500">
    <property type="entry name" value="Putative transcriptional regulator TM1602, C-terminal domain"/>
    <property type="match status" value="1"/>
</dbReference>
<dbReference type="Pfam" id="PF08279">
    <property type="entry name" value="HTH_11"/>
    <property type="match status" value="1"/>
</dbReference>
<evidence type="ECO:0000256" key="1">
    <source>
        <dbReference type="PIRSR" id="PIRSR037847-1"/>
    </source>
</evidence>
<dbReference type="SUPFAM" id="SSF46785">
    <property type="entry name" value="Winged helix' DNA-binding domain"/>
    <property type="match status" value="1"/>
</dbReference>
<accession>A0A1G5RZ21</accession>
<feature type="domain" description="3H" evidence="2">
    <location>
        <begin position="78"/>
        <end position="167"/>
    </location>
</feature>
<evidence type="ECO:0000259" key="2">
    <source>
        <dbReference type="Pfam" id="PF02829"/>
    </source>
</evidence>
<dbReference type="InterPro" id="IPR035922">
    <property type="entry name" value="3H_dom_sf"/>
</dbReference>
<evidence type="ECO:0000313" key="5">
    <source>
        <dbReference type="Proteomes" id="UP000199208"/>
    </source>
</evidence>
<dbReference type="PANTHER" id="PTHR40068">
    <property type="entry name" value="TRANSCRIPTION REPRESSOR NIAR-RELATED"/>
    <property type="match status" value="1"/>
</dbReference>
<organism evidence="4 5">
    <name type="scientific">Acidaminobacter hydrogenoformans DSM 2784</name>
    <dbReference type="NCBI Taxonomy" id="1120920"/>
    <lineage>
        <taxon>Bacteria</taxon>
        <taxon>Bacillati</taxon>
        <taxon>Bacillota</taxon>
        <taxon>Clostridia</taxon>
        <taxon>Peptostreptococcales</taxon>
        <taxon>Acidaminobacteraceae</taxon>
        <taxon>Acidaminobacter</taxon>
    </lineage>
</organism>
<dbReference type="InterPro" id="IPR036388">
    <property type="entry name" value="WH-like_DNA-bd_sf"/>
</dbReference>
<name>A0A1G5RZ21_9FIRM</name>
<dbReference type="PIRSF" id="PIRSF037847">
    <property type="entry name" value="NiaR"/>
    <property type="match status" value="1"/>
</dbReference>
<dbReference type="InterPro" id="IPR004173">
    <property type="entry name" value="3H_domain"/>
</dbReference>
<dbReference type="Proteomes" id="UP000199208">
    <property type="component" value="Unassembled WGS sequence"/>
</dbReference>
<feature type="binding site" evidence="1">
    <location>
        <position position="75"/>
    </location>
    <ligand>
        <name>Ni(2+)</name>
        <dbReference type="ChEBI" id="CHEBI:49786"/>
    </ligand>
</feature>
<sequence>MTEERRIKIAALLQESEEAVTGSSLAKRFEVSRQVIVQDIAVLRASGLQIVSTSNGYLIPKPRRGVHIRTLQSVHSGLAALEEELSIIVEYGGRIIDVMVEHPVYGEIVVALMINSRSDLEDFIKKVKASDAMPLASLTDGKHYHTIEVPNSGVYDIIESKLRERGFIHL</sequence>
<dbReference type="EMBL" id="FMWL01000006">
    <property type="protein sequence ID" value="SCZ79246.1"/>
    <property type="molecule type" value="Genomic_DNA"/>
</dbReference>
<gene>
    <name evidence="4" type="ORF">SAMN03080599_01668</name>
</gene>
<dbReference type="GO" id="GO:0046872">
    <property type="term" value="F:metal ion binding"/>
    <property type="evidence" value="ECO:0007669"/>
    <property type="project" value="UniProtKB-KW"/>
</dbReference>
<evidence type="ECO:0000313" key="4">
    <source>
        <dbReference type="EMBL" id="SCZ79246.1"/>
    </source>
</evidence>
<feature type="binding site" evidence="1">
    <location>
        <position position="145"/>
    </location>
    <ligand>
        <name>Ni(2+)</name>
        <dbReference type="ChEBI" id="CHEBI:49786"/>
    </ligand>
</feature>
<dbReference type="InterPro" id="IPR026043">
    <property type="entry name" value="NadR"/>
</dbReference>
<dbReference type="Gene3D" id="3.30.1340.20">
    <property type="entry name" value="3H domain"/>
    <property type="match status" value="1"/>
</dbReference>
<feature type="binding site" evidence="1">
    <location>
        <position position="143"/>
    </location>
    <ligand>
        <name>Ni(2+)</name>
        <dbReference type="ChEBI" id="CHEBI:49786"/>
    </ligand>
</feature>
<proteinExistence type="predicted"/>
<dbReference type="Gene3D" id="1.10.10.10">
    <property type="entry name" value="Winged helix-like DNA-binding domain superfamily/Winged helix DNA-binding domain"/>
    <property type="match status" value="1"/>
</dbReference>